<keyword evidence="3" id="KW-1185">Reference proteome</keyword>
<proteinExistence type="predicted"/>
<name>A0AAD4HJG4_9AGAM</name>
<keyword evidence="1" id="KW-0732">Signal</keyword>
<dbReference type="Proteomes" id="UP001195769">
    <property type="component" value="Unassembled WGS sequence"/>
</dbReference>
<feature type="signal peptide" evidence="1">
    <location>
        <begin position="1"/>
        <end position="25"/>
    </location>
</feature>
<accession>A0AAD4HJG4</accession>
<feature type="chain" id="PRO_5042114811" description="Secreted protein" evidence="1">
    <location>
        <begin position="26"/>
        <end position="134"/>
    </location>
</feature>
<evidence type="ECO:0000313" key="2">
    <source>
        <dbReference type="EMBL" id="KAG1898858.1"/>
    </source>
</evidence>
<evidence type="ECO:0000256" key="1">
    <source>
        <dbReference type="SAM" id="SignalP"/>
    </source>
</evidence>
<dbReference type="RefSeq" id="XP_041224434.1">
    <property type="nucleotide sequence ID" value="XM_041371844.1"/>
</dbReference>
<sequence length="134" mass="15561">MKKSVYIMRTLAIVVTMPLAPTSTTLTCQTICSFSMWPEFWRVNVHRLHEIACLTIVMQTAGHRAPLSLRYDKARRTLLGLLLEATATLLQIIAHCEFAHDDYEWQRQRQMPHTASNFFLRSGHILHARRTWPS</sequence>
<gene>
    <name evidence="2" type="ORF">F5891DRAFT_440933</name>
</gene>
<reference evidence="2" key="1">
    <citation type="journal article" date="2020" name="New Phytol.">
        <title>Comparative genomics reveals dynamic genome evolution in host specialist ectomycorrhizal fungi.</title>
        <authorList>
            <person name="Lofgren L.A."/>
            <person name="Nguyen N.H."/>
            <person name="Vilgalys R."/>
            <person name="Ruytinx J."/>
            <person name="Liao H.L."/>
            <person name="Branco S."/>
            <person name="Kuo A."/>
            <person name="LaButti K."/>
            <person name="Lipzen A."/>
            <person name="Andreopoulos W."/>
            <person name="Pangilinan J."/>
            <person name="Riley R."/>
            <person name="Hundley H."/>
            <person name="Na H."/>
            <person name="Barry K."/>
            <person name="Grigoriev I.V."/>
            <person name="Stajich J.E."/>
            <person name="Kennedy P.G."/>
        </authorList>
    </citation>
    <scope>NUCLEOTIDE SEQUENCE</scope>
    <source>
        <strain evidence="2">FC203</strain>
    </source>
</reference>
<dbReference type="AlphaFoldDB" id="A0AAD4HJG4"/>
<comment type="caution">
    <text evidence="2">The sequence shown here is derived from an EMBL/GenBank/DDBJ whole genome shotgun (WGS) entry which is preliminary data.</text>
</comment>
<evidence type="ECO:0000313" key="3">
    <source>
        <dbReference type="Proteomes" id="UP001195769"/>
    </source>
</evidence>
<dbReference type="EMBL" id="JABBWK010000036">
    <property type="protein sequence ID" value="KAG1898858.1"/>
    <property type="molecule type" value="Genomic_DNA"/>
</dbReference>
<evidence type="ECO:0008006" key="4">
    <source>
        <dbReference type="Google" id="ProtNLM"/>
    </source>
</evidence>
<organism evidence="2 3">
    <name type="scientific">Suillus fuscotomentosus</name>
    <dbReference type="NCBI Taxonomy" id="1912939"/>
    <lineage>
        <taxon>Eukaryota</taxon>
        <taxon>Fungi</taxon>
        <taxon>Dikarya</taxon>
        <taxon>Basidiomycota</taxon>
        <taxon>Agaricomycotina</taxon>
        <taxon>Agaricomycetes</taxon>
        <taxon>Agaricomycetidae</taxon>
        <taxon>Boletales</taxon>
        <taxon>Suillineae</taxon>
        <taxon>Suillaceae</taxon>
        <taxon>Suillus</taxon>
    </lineage>
</organism>
<protein>
    <recommendedName>
        <fullName evidence="4">Secreted protein</fullName>
    </recommendedName>
</protein>
<dbReference type="GeneID" id="64666142"/>